<evidence type="ECO:0000313" key="10">
    <source>
        <dbReference type="EMBL" id="UYP44112.1"/>
    </source>
</evidence>
<dbReference type="InterPro" id="IPR017871">
    <property type="entry name" value="ABC_transporter-like_CS"/>
</dbReference>
<feature type="transmembrane region" description="Helical" evidence="7">
    <location>
        <begin position="189"/>
        <end position="207"/>
    </location>
</feature>
<dbReference type="InterPro" id="IPR027417">
    <property type="entry name" value="P-loop_NTPase"/>
</dbReference>
<sequence length="610" mass="69203">MQKQVETSRNLNHLEFKPTNDDFYEARQKKTYVWILKHLLYRNNKIFIFSWVILTIFSAIVYARVKVYLGEAIGSFTAGNTQDLIFYSVLILLLGIGSPLLDLLGNVLREILAQRMERDSRNELYLNLLGKSQSFHDEQRLGDIMARATNDVRQLNFLISPGISLIFESVINTIVPIVMVALIYSPRLAIIPSIYSVLFVVALKQYVNSLGPVVQAKQMEYGNLNAILNESLSGIEVIKGMAQEKRSIRLYQKQAKKYLEIGVKEGQIQARYFPLLMVAITITLSLVYAIILQQRGEMEVYEIIGYMGLILTLYFPTRISIWAFALVKRAIAGADRLLDTMNKSSEIVQMDNSIKKNISGDIEFKEVFFSYPRTENLVLKGVSFSAKAGETIAIVGTTGSGKTTCTKLISRLYDVPKGQILVDGIDIKDYELHSLRNQIAYIEQDIFLFSKSIFENIAFGRVTSKEEVIKAAKDAQAHEFILKLPKQYDTNVGERGVQLSGGERQRIAIARAFISDPKILVLDDSTSAIDSATEENIQRAISRILKGRTTLLITHRLSQIRWADKIIVFRLGKIVAQGSHEHLLKTSEEYRKIFLTRFDKTLEELLEENN</sequence>
<feature type="transmembrane region" description="Helical" evidence="7">
    <location>
        <begin position="303"/>
        <end position="327"/>
    </location>
</feature>
<evidence type="ECO:0000256" key="6">
    <source>
        <dbReference type="ARBA" id="ARBA00023136"/>
    </source>
</evidence>
<dbReference type="Proteomes" id="UP001208689">
    <property type="component" value="Chromosome"/>
</dbReference>
<dbReference type="Gene3D" id="3.40.50.300">
    <property type="entry name" value="P-loop containing nucleotide triphosphate hydrolases"/>
    <property type="match status" value="1"/>
</dbReference>
<feature type="transmembrane region" description="Helical" evidence="7">
    <location>
        <begin position="155"/>
        <end position="183"/>
    </location>
</feature>
<dbReference type="EMBL" id="CP104013">
    <property type="protein sequence ID" value="UYP44112.1"/>
    <property type="molecule type" value="Genomic_DNA"/>
</dbReference>
<dbReference type="InterPro" id="IPR003593">
    <property type="entry name" value="AAA+_ATPase"/>
</dbReference>
<feature type="transmembrane region" description="Helical" evidence="7">
    <location>
        <begin position="85"/>
        <end position="108"/>
    </location>
</feature>
<evidence type="ECO:0000256" key="3">
    <source>
        <dbReference type="ARBA" id="ARBA00022741"/>
    </source>
</evidence>
<dbReference type="InterPro" id="IPR003439">
    <property type="entry name" value="ABC_transporter-like_ATP-bd"/>
</dbReference>
<dbReference type="InterPro" id="IPR036640">
    <property type="entry name" value="ABC1_TM_sf"/>
</dbReference>
<keyword evidence="11" id="KW-1185">Reference proteome</keyword>
<dbReference type="InterPro" id="IPR039421">
    <property type="entry name" value="Type_1_exporter"/>
</dbReference>
<gene>
    <name evidence="10" type="ORF">NEF87_000397</name>
</gene>
<dbReference type="Pfam" id="PF00664">
    <property type="entry name" value="ABC_membrane"/>
    <property type="match status" value="1"/>
</dbReference>
<name>A0ABY6HMK2_9ARCH</name>
<feature type="transmembrane region" description="Helical" evidence="7">
    <location>
        <begin position="46"/>
        <end position="65"/>
    </location>
</feature>
<evidence type="ECO:0000256" key="1">
    <source>
        <dbReference type="ARBA" id="ARBA00004141"/>
    </source>
</evidence>
<dbReference type="PROSITE" id="PS50893">
    <property type="entry name" value="ABC_TRANSPORTER_2"/>
    <property type="match status" value="1"/>
</dbReference>
<evidence type="ECO:0000313" key="11">
    <source>
        <dbReference type="Proteomes" id="UP001208689"/>
    </source>
</evidence>
<dbReference type="InterPro" id="IPR011527">
    <property type="entry name" value="ABC1_TM_dom"/>
</dbReference>
<dbReference type="PROSITE" id="PS00211">
    <property type="entry name" value="ABC_TRANSPORTER_1"/>
    <property type="match status" value="1"/>
</dbReference>
<organism evidence="10 11">
    <name type="scientific">Candidatus Lokiarchaeum ossiferum</name>
    <dbReference type="NCBI Taxonomy" id="2951803"/>
    <lineage>
        <taxon>Archaea</taxon>
        <taxon>Promethearchaeati</taxon>
        <taxon>Promethearchaeota</taxon>
        <taxon>Promethearchaeia</taxon>
        <taxon>Promethearchaeales</taxon>
        <taxon>Promethearchaeaceae</taxon>
        <taxon>Candidatus Lokiarchaeum</taxon>
    </lineage>
</organism>
<keyword evidence="5 7" id="KW-1133">Transmembrane helix</keyword>
<feature type="domain" description="ABC transporter" evidence="8">
    <location>
        <begin position="362"/>
        <end position="596"/>
    </location>
</feature>
<dbReference type="SMART" id="SM00382">
    <property type="entry name" value="AAA"/>
    <property type="match status" value="1"/>
</dbReference>
<dbReference type="SUPFAM" id="SSF52540">
    <property type="entry name" value="P-loop containing nucleoside triphosphate hydrolases"/>
    <property type="match status" value="1"/>
</dbReference>
<dbReference type="GO" id="GO:0005524">
    <property type="term" value="F:ATP binding"/>
    <property type="evidence" value="ECO:0007669"/>
    <property type="project" value="UniProtKB-KW"/>
</dbReference>
<dbReference type="SUPFAM" id="SSF90123">
    <property type="entry name" value="ABC transporter transmembrane region"/>
    <property type="match status" value="1"/>
</dbReference>
<evidence type="ECO:0000256" key="4">
    <source>
        <dbReference type="ARBA" id="ARBA00022840"/>
    </source>
</evidence>
<keyword evidence="6 7" id="KW-0472">Membrane</keyword>
<dbReference type="PROSITE" id="PS50929">
    <property type="entry name" value="ABC_TM1F"/>
    <property type="match status" value="1"/>
</dbReference>
<reference evidence="10" key="1">
    <citation type="submission" date="2022-09" db="EMBL/GenBank/DDBJ databases">
        <title>Actin cytoskeleton and complex cell architecture in an #Asgard archaeon.</title>
        <authorList>
            <person name="Ponce Toledo R.I."/>
            <person name="Schleper C."/>
            <person name="Rodrigues Oliveira T."/>
            <person name="Wollweber F."/>
            <person name="Xu J."/>
            <person name="Rittmann S."/>
            <person name="Klingl A."/>
            <person name="Pilhofer M."/>
        </authorList>
    </citation>
    <scope>NUCLEOTIDE SEQUENCE</scope>
    <source>
        <strain evidence="10">B-35</strain>
    </source>
</reference>
<keyword evidence="4 10" id="KW-0067">ATP-binding</keyword>
<evidence type="ECO:0000256" key="7">
    <source>
        <dbReference type="SAM" id="Phobius"/>
    </source>
</evidence>
<feature type="domain" description="ABC transmembrane type-1" evidence="9">
    <location>
        <begin position="52"/>
        <end position="329"/>
    </location>
</feature>
<keyword evidence="2 7" id="KW-0812">Transmembrane</keyword>
<evidence type="ECO:0000259" key="9">
    <source>
        <dbReference type="PROSITE" id="PS50929"/>
    </source>
</evidence>
<dbReference type="PANTHER" id="PTHR43394">
    <property type="entry name" value="ATP-DEPENDENT PERMEASE MDL1, MITOCHONDRIAL"/>
    <property type="match status" value="1"/>
</dbReference>
<feature type="transmembrane region" description="Helical" evidence="7">
    <location>
        <begin position="272"/>
        <end position="291"/>
    </location>
</feature>
<protein>
    <submittedName>
        <fullName evidence="10">Vitamin B12 import ATP-binding protein BtuD</fullName>
    </submittedName>
</protein>
<evidence type="ECO:0000256" key="2">
    <source>
        <dbReference type="ARBA" id="ARBA00022692"/>
    </source>
</evidence>
<comment type="subcellular location">
    <subcellularLocation>
        <location evidence="1">Membrane</location>
        <topology evidence="1">Multi-pass membrane protein</topology>
    </subcellularLocation>
</comment>
<evidence type="ECO:0000259" key="8">
    <source>
        <dbReference type="PROSITE" id="PS50893"/>
    </source>
</evidence>
<accession>A0ABY6HMK2</accession>
<evidence type="ECO:0000256" key="5">
    <source>
        <dbReference type="ARBA" id="ARBA00022989"/>
    </source>
</evidence>
<dbReference type="PANTHER" id="PTHR43394:SF1">
    <property type="entry name" value="ATP-BINDING CASSETTE SUB-FAMILY B MEMBER 10, MITOCHONDRIAL"/>
    <property type="match status" value="1"/>
</dbReference>
<dbReference type="Pfam" id="PF00005">
    <property type="entry name" value="ABC_tran"/>
    <property type="match status" value="1"/>
</dbReference>
<dbReference type="Gene3D" id="1.20.1560.10">
    <property type="entry name" value="ABC transporter type 1, transmembrane domain"/>
    <property type="match status" value="2"/>
</dbReference>
<proteinExistence type="predicted"/>
<keyword evidence="3" id="KW-0547">Nucleotide-binding</keyword>